<comment type="caution">
    <text evidence="12">The sequence shown here is derived from an EMBL/GenBank/DDBJ whole genome shotgun (WGS) entry which is preliminary data.</text>
</comment>
<evidence type="ECO:0000256" key="2">
    <source>
        <dbReference type="ARBA" id="ARBA00022454"/>
    </source>
</evidence>
<keyword evidence="5 9" id="KW-0805">Transcription regulation</keyword>
<dbReference type="InterPro" id="IPR013719">
    <property type="entry name" value="RTT106/SPT16-like_middle_dom"/>
</dbReference>
<reference evidence="12" key="1">
    <citation type="submission" date="2022-07" db="EMBL/GenBank/DDBJ databases">
        <title>Phylogenomic reconstructions and comparative analyses of Kickxellomycotina fungi.</title>
        <authorList>
            <person name="Reynolds N.K."/>
            <person name="Stajich J.E."/>
            <person name="Barry K."/>
            <person name="Grigoriev I.V."/>
            <person name="Crous P."/>
            <person name="Smith M.E."/>
        </authorList>
    </citation>
    <scope>NUCLEOTIDE SEQUENCE</scope>
    <source>
        <strain evidence="12">RSA 1196</strain>
    </source>
</reference>
<dbReference type="InterPro" id="IPR024954">
    <property type="entry name" value="SSRP1_DD"/>
</dbReference>
<evidence type="ECO:0000313" key="13">
    <source>
        <dbReference type="Proteomes" id="UP001150925"/>
    </source>
</evidence>
<organism evidence="12 13">
    <name type="scientific">Dispira parvispora</name>
    <dbReference type="NCBI Taxonomy" id="1520584"/>
    <lineage>
        <taxon>Eukaryota</taxon>
        <taxon>Fungi</taxon>
        <taxon>Fungi incertae sedis</taxon>
        <taxon>Zoopagomycota</taxon>
        <taxon>Kickxellomycotina</taxon>
        <taxon>Dimargaritomycetes</taxon>
        <taxon>Dimargaritales</taxon>
        <taxon>Dimargaritaceae</taxon>
        <taxon>Dispira</taxon>
    </lineage>
</organism>
<evidence type="ECO:0000256" key="1">
    <source>
        <dbReference type="ARBA" id="ARBA00010060"/>
    </source>
</evidence>
<dbReference type="InterPro" id="IPR011993">
    <property type="entry name" value="PH-like_dom_sf"/>
</dbReference>
<dbReference type="Gene3D" id="2.30.29.30">
    <property type="entry name" value="Pleckstrin-homology domain (PH domain)/Phosphotyrosine-binding domain (PTB)"/>
    <property type="match status" value="2"/>
</dbReference>
<dbReference type="CDD" id="cd13231">
    <property type="entry name" value="PH2_SSRP1-like"/>
    <property type="match status" value="1"/>
</dbReference>
<evidence type="ECO:0000256" key="9">
    <source>
        <dbReference type="RuleBase" id="RU364013"/>
    </source>
</evidence>
<evidence type="ECO:0000256" key="3">
    <source>
        <dbReference type="ARBA" id="ARBA00022705"/>
    </source>
</evidence>
<keyword evidence="8 9" id="KW-0539">Nucleus</keyword>
<feature type="compositionally biased region" description="Acidic residues" evidence="10">
    <location>
        <begin position="534"/>
        <end position="573"/>
    </location>
</feature>
<keyword evidence="4 9" id="KW-0227">DNA damage</keyword>
<protein>
    <recommendedName>
        <fullName evidence="9">FACT complex subunit POB3</fullName>
    </recommendedName>
</protein>
<name>A0A9W8E561_9FUNG</name>
<dbReference type="Proteomes" id="UP001150925">
    <property type="component" value="Unassembled WGS sequence"/>
</dbReference>
<gene>
    <name evidence="12" type="primary">POB3</name>
    <name evidence="12" type="ORF">IWQ62_001243</name>
</gene>
<dbReference type="Gene3D" id="2.30.29.220">
    <property type="entry name" value="Structure-specific recognition protein (SSRP1)"/>
    <property type="match status" value="1"/>
</dbReference>
<dbReference type="FunFam" id="2.30.29.150:FF:000001">
    <property type="entry name" value="Fact complex subunit ssrp1"/>
    <property type="match status" value="1"/>
</dbReference>
<evidence type="ECO:0000256" key="10">
    <source>
        <dbReference type="SAM" id="MobiDB-lite"/>
    </source>
</evidence>
<keyword evidence="2 9" id="KW-0158">Chromosome</keyword>
<dbReference type="GO" id="GO:0003677">
    <property type="term" value="F:DNA binding"/>
    <property type="evidence" value="ECO:0007669"/>
    <property type="project" value="InterPro"/>
</dbReference>
<dbReference type="GO" id="GO:0006281">
    <property type="term" value="P:DNA repair"/>
    <property type="evidence" value="ECO:0007669"/>
    <property type="project" value="UniProtKB-KW"/>
</dbReference>
<dbReference type="Pfam" id="PF21103">
    <property type="entry name" value="PH1_SSRP1-like"/>
    <property type="match status" value="1"/>
</dbReference>
<dbReference type="CDD" id="cd13230">
    <property type="entry name" value="PH1_SSRP1-like"/>
    <property type="match status" value="1"/>
</dbReference>
<dbReference type="Gene3D" id="2.30.29.150">
    <property type="match status" value="1"/>
</dbReference>
<dbReference type="Pfam" id="PF03531">
    <property type="entry name" value="SSrecog"/>
    <property type="match status" value="1"/>
</dbReference>
<comment type="subcellular location">
    <subcellularLocation>
        <location evidence="9">Nucleus</location>
    </subcellularLocation>
    <subcellularLocation>
        <location evidence="9">Chromosome</location>
    </subcellularLocation>
</comment>
<dbReference type="InterPro" id="IPR050454">
    <property type="entry name" value="RTT106/SSRP1_HistChap/FACT"/>
</dbReference>
<evidence type="ECO:0000256" key="4">
    <source>
        <dbReference type="ARBA" id="ARBA00022763"/>
    </source>
</evidence>
<dbReference type="InterPro" id="IPR035417">
    <property type="entry name" value="SSRP1/POB3_N"/>
</dbReference>
<dbReference type="GO" id="GO:0035101">
    <property type="term" value="C:FACT complex"/>
    <property type="evidence" value="ECO:0007669"/>
    <property type="project" value="TreeGrafter"/>
</dbReference>
<evidence type="ECO:0000313" key="12">
    <source>
        <dbReference type="EMBL" id="KAJ1968442.1"/>
    </source>
</evidence>
<dbReference type="InterPro" id="IPR038167">
    <property type="entry name" value="SSRP1_sf"/>
</dbReference>
<dbReference type="PRINTS" id="PR00887">
    <property type="entry name" value="SSRCOGNITION"/>
</dbReference>
<dbReference type="GO" id="GO:0042393">
    <property type="term" value="F:histone binding"/>
    <property type="evidence" value="ECO:0007669"/>
    <property type="project" value="TreeGrafter"/>
</dbReference>
<dbReference type="PANTHER" id="PTHR45849">
    <property type="entry name" value="FACT COMPLEX SUBUNIT SSRP1"/>
    <property type="match status" value="1"/>
</dbReference>
<sequence length="573" mass="64390">MDAIPTQYEPVFLATPNPYSTSPGILRFTSSGIGWKSQKDEQIVTIASGEIKRAQWLRVARQFRLKIILKNGTWHKLDNLQKDDFENLKELFRKLYHITLESRDISLKGSNWGKTEFQGTYLAFNTGHKTIFEVPLTDVANTNLAGKSEVSLEFLPPDRQSQSSAGMARSSKVDELVEMRFYVPGTTTASKAAKMDKSGTEGDLSGGDDEEEDTETKSNVENGDEEEGEEEEETQNTATIFYEMVKAKADLGQTAGESIAIFQEILCLTPRGRYDIDMFPTFLRLRGKTYDYKIGYDSVVKLFLLSKPDDMHMLFIMGLDPPIRQGQTRYPFLVFQFLKDEEMDLTLNLDDDTMEEKYDGKLKRTYSDPTYQVVASVFRGLTGRSVAVTGGYHSYHNNTALKCSLKANEGHLYPLQKSLIFVPKPPTYIPHSEIGSVSFSRMGATATGASRTFDIKFNMLSGTDIQLSSIPKEEYNLLEEYLREKNIPMKNELMDGGRTYNALDDLSDESDVADEEGGGRKRRKTTSGQTIADDFGDDEEESTDEDFIAESSESDVPEEFDENFNGDDSDDGA</sequence>
<evidence type="ECO:0000256" key="7">
    <source>
        <dbReference type="ARBA" id="ARBA00023204"/>
    </source>
</evidence>
<feature type="region of interest" description="Disordered" evidence="10">
    <location>
        <begin position="190"/>
        <end position="235"/>
    </location>
</feature>
<keyword evidence="3 9" id="KW-0235">DNA replication</keyword>
<dbReference type="Pfam" id="PF08512">
    <property type="entry name" value="Rttp106-like_middle"/>
    <property type="match status" value="1"/>
</dbReference>
<evidence type="ECO:0000259" key="11">
    <source>
        <dbReference type="SMART" id="SM01287"/>
    </source>
</evidence>
<keyword evidence="6 9" id="KW-0804">Transcription</keyword>
<feature type="compositionally biased region" description="Acidic residues" evidence="10">
    <location>
        <begin position="505"/>
        <end position="516"/>
    </location>
</feature>
<comment type="function">
    <text evidence="9">Component of the FACT complex, a general chromatin factor that acts to reorganize nucleosomes. The FACT complex is involved in multiple processes that require DNA as a template such as mRNA elongation, DNA replication and DNA repair. During transcription elongation the FACT complex acts as a histone chaperone that both destabilizes and restores nucleosomal structure. It facilitates the passage of RNA polymerase II and transcription by promoting the dissociation of one histone H2A-H2B dimer from the nucleosome, then subsequently promotes the reestablishment of the nucleosome following the passage of RNA polymerase II.</text>
</comment>
<dbReference type="CDD" id="cd13229">
    <property type="entry name" value="PH_TFIIH"/>
    <property type="match status" value="1"/>
</dbReference>
<dbReference type="InterPro" id="IPR000969">
    <property type="entry name" value="SSRP1/POB3"/>
</dbReference>
<dbReference type="InterPro" id="IPR048993">
    <property type="entry name" value="SSRP1-like_PH1"/>
</dbReference>
<feature type="domain" description="Histone chaperone RTT106/FACT complex subunit SPT16-like middle" evidence="11">
    <location>
        <begin position="398"/>
        <end position="492"/>
    </location>
</feature>
<feature type="region of interest" description="Disordered" evidence="10">
    <location>
        <begin position="492"/>
        <end position="573"/>
    </location>
</feature>
<evidence type="ECO:0000256" key="8">
    <source>
        <dbReference type="ARBA" id="ARBA00023242"/>
    </source>
</evidence>
<dbReference type="PANTHER" id="PTHR45849:SF1">
    <property type="entry name" value="FACT COMPLEX SUBUNIT SSRP1"/>
    <property type="match status" value="1"/>
</dbReference>
<evidence type="ECO:0000256" key="6">
    <source>
        <dbReference type="ARBA" id="ARBA00023163"/>
    </source>
</evidence>
<dbReference type="EMBL" id="JANBPY010000183">
    <property type="protein sequence ID" value="KAJ1968442.1"/>
    <property type="molecule type" value="Genomic_DNA"/>
</dbReference>
<dbReference type="AlphaFoldDB" id="A0A9W8E561"/>
<evidence type="ECO:0000256" key="5">
    <source>
        <dbReference type="ARBA" id="ARBA00023015"/>
    </source>
</evidence>
<accession>A0A9W8E561</accession>
<dbReference type="OrthoDB" id="498543at2759"/>
<dbReference type="SMART" id="SM01287">
    <property type="entry name" value="Rtt106"/>
    <property type="match status" value="1"/>
</dbReference>
<dbReference type="Pfam" id="PF17292">
    <property type="entry name" value="POB3_N"/>
    <property type="match status" value="1"/>
</dbReference>
<dbReference type="GO" id="GO:0006260">
    <property type="term" value="P:DNA replication"/>
    <property type="evidence" value="ECO:0007669"/>
    <property type="project" value="UniProtKB-KW"/>
</dbReference>
<feature type="compositionally biased region" description="Acidic residues" evidence="10">
    <location>
        <begin position="222"/>
        <end position="234"/>
    </location>
</feature>
<keyword evidence="7 9" id="KW-0234">DNA repair</keyword>
<proteinExistence type="inferred from homology"/>
<dbReference type="GO" id="GO:0031491">
    <property type="term" value="F:nucleosome binding"/>
    <property type="evidence" value="ECO:0007669"/>
    <property type="project" value="TreeGrafter"/>
</dbReference>
<comment type="similarity">
    <text evidence="1 9">Belongs to the SSRP1 family.</text>
</comment>
<keyword evidence="13" id="KW-1185">Reference proteome</keyword>
<dbReference type="SUPFAM" id="SSF50729">
    <property type="entry name" value="PH domain-like"/>
    <property type="match status" value="1"/>
</dbReference>